<reference evidence="6 7" key="1">
    <citation type="submission" date="2018-07" db="EMBL/GenBank/DDBJ databases">
        <title>Corallincola holothuriorum sp. nov., a new facultative anaerobe isolated from sea cucumber Apostichopus japonicus.</title>
        <authorList>
            <person name="Xia H."/>
        </authorList>
    </citation>
    <scope>NUCLEOTIDE SEQUENCE [LARGE SCALE GENOMIC DNA]</scope>
    <source>
        <strain evidence="6 7">C4</strain>
    </source>
</reference>
<dbReference type="PANTHER" id="PTHR14226:SF57">
    <property type="entry name" value="BLR7027 PROTEIN"/>
    <property type="match status" value="1"/>
</dbReference>
<feature type="short sequence motif" description="GXSXG" evidence="4">
    <location>
        <begin position="49"/>
        <end position="53"/>
    </location>
</feature>
<comment type="caution">
    <text evidence="6">The sequence shown here is derived from an EMBL/GenBank/DDBJ whole genome shotgun (WGS) entry which is preliminary data.</text>
</comment>
<feature type="active site" description="Nucleophile" evidence="4">
    <location>
        <position position="51"/>
    </location>
</feature>
<dbReference type="PROSITE" id="PS51635">
    <property type="entry name" value="PNPLA"/>
    <property type="match status" value="1"/>
</dbReference>
<feature type="active site" description="Proton acceptor" evidence="4">
    <location>
        <position position="213"/>
    </location>
</feature>
<dbReference type="SUPFAM" id="SSF52151">
    <property type="entry name" value="FabD/lysophospholipase-like"/>
    <property type="match status" value="1"/>
</dbReference>
<comment type="caution">
    <text evidence="4">Lacks conserved residue(s) required for the propagation of feature annotation.</text>
</comment>
<dbReference type="Proteomes" id="UP000252558">
    <property type="component" value="Unassembled WGS sequence"/>
</dbReference>
<dbReference type="OrthoDB" id="9798773at2"/>
<dbReference type="RefSeq" id="WP_114339009.1">
    <property type="nucleotide sequence ID" value="NZ_QPID01000008.1"/>
</dbReference>
<evidence type="ECO:0000259" key="5">
    <source>
        <dbReference type="PROSITE" id="PS51635"/>
    </source>
</evidence>
<dbReference type="Pfam" id="PF01734">
    <property type="entry name" value="Patatin"/>
    <property type="match status" value="1"/>
</dbReference>
<dbReference type="GO" id="GO:0016042">
    <property type="term" value="P:lipid catabolic process"/>
    <property type="evidence" value="ECO:0007669"/>
    <property type="project" value="UniProtKB-UniRule"/>
</dbReference>
<dbReference type="InterPro" id="IPR016035">
    <property type="entry name" value="Acyl_Trfase/lysoPLipase"/>
</dbReference>
<dbReference type="InterPro" id="IPR050301">
    <property type="entry name" value="NTE"/>
</dbReference>
<name>A0A368NGP0_9GAMM</name>
<feature type="domain" description="PNPLA" evidence="5">
    <location>
        <begin position="13"/>
        <end position="226"/>
    </location>
</feature>
<keyword evidence="7" id="KW-1185">Reference proteome</keyword>
<dbReference type="AlphaFoldDB" id="A0A368NGP0"/>
<dbReference type="GO" id="GO:0016787">
    <property type="term" value="F:hydrolase activity"/>
    <property type="evidence" value="ECO:0007669"/>
    <property type="project" value="UniProtKB-UniRule"/>
</dbReference>
<gene>
    <name evidence="6" type="ORF">DU002_13975</name>
</gene>
<keyword evidence="3 4" id="KW-0443">Lipid metabolism</keyword>
<evidence type="ECO:0000256" key="2">
    <source>
        <dbReference type="ARBA" id="ARBA00022963"/>
    </source>
</evidence>
<evidence type="ECO:0000256" key="1">
    <source>
        <dbReference type="ARBA" id="ARBA00022801"/>
    </source>
</evidence>
<evidence type="ECO:0000256" key="3">
    <source>
        <dbReference type="ARBA" id="ARBA00023098"/>
    </source>
</evidence>
<evidence type="ECO:0000313" key="6">
    <source>
        <dbReference type="EMBL" id="RCU48885.1"/>
    </source>
</evidence>
<organism evidence="6 7">
    <name type="scientific">Corallincola holothuriorum</name>
    <dbReference type="NCBI Taxonomy" id="2282215"/>
    <lineage>
        <taxon>Bacteria</taxon>
        <taxon>Pseudomonadati</taxon>
        <taxon>Pseudomonadota</taxon>
        <taxon>Gammaproteobacteria</taxon>
        <taxon>Alteromonadales</taxon>
        <taxon>Psychromonadaceae</taxon>
        <taxon>Corallincola</taxon>
    </lineage>
</organism>
<accession>A0A368NGP0</accession>
<evidence type="ECO:0000313" key="7">
    <source>
        <dbReference type="Proteomes" id="UP000252558"/>
    </source>
</evidence>
<sequence length="380" mass="42196">MVATSSQSPTCALLLTGGGARAAYQVGVLKAIASLYPRNHAIPFPIICGTSAGAINGTALACYASCFHLGIRKLEWVWKNFRINQVYRTDLWGVFGHLLQNIMSNFQADYAYKRPVSLLDNAPLRELLEFVLDFKRIDRNIINGALKALTVTASCYTSGDSICFFQEGQNRAGWQRARRSGVPTIINPQHLMASSAIPGIFPSVRINQAYFGDGSVHQLAPLSPAVHLGADKLFVIGVEKPMATQYRPKPAHHPSIATVAGHLLDTVFADTLNSDLERLHRINNTLSKISPEQRDDLQLREIETLVINPTHDFRQVAAECYSQLPLTIRSMLKLIGVNRHSESSLVSYLMFEQSYCQQLIEIGYQDGIAQRKNIRDFLGQ</sequence>
<dbReference type="Gene3D" id="3.40.1090.10">
    <property type="entry name" value="Cytosolic phospholipase A2 catalytic domain"/>
    <property type="match status" value="1"/>
</dbReference>
<protein>
    <submittedName>
        <fullName evidence="6">Patatin-like phospholipase family protein</fullName>
    </submittedName>
</protein>
<dbReference type="PANTHER" id="PTHR14226">
    <property type="entry name" value="NEUROPATHY TARGET ESTERASE/SWISS CHEESE D.MELANOGASTER"/>
    <property type="match status" value="1"/>
</dbReference>
<keyword evidence="2 4" id="KW-0442">Lipid degradation</keyword>
<dbReference type="EMBL" id="QPID01000008">
    <property type="protein sequence ID" value="RCU48885.1"/>
    <property type="molecule type" value="Genomic_DNA"/>
</dbReference>
<dbReference type="CDD" id="cd07209">
    <property type="entry name" value="Pat_hypo_Ecoli_Z1214_like"/>
    <property type="match status" value="1"/>
</dbReference>
<evidence type="ECO:0000256" key="4">
    <source>
        <dbReference type="PROSITE-ProRule" id="PRU01161"/>
    </source>
</evidence>
<proteinExistence type="predicted"/>
<dbReference type="InterPro" id="IPR002641">
    <property type="entry name" value="PNPLA_dom"/>
</dbReference>
<keyword evidence="1 4" id="KW-0378">Hydrolase</keyword>